<accession>A0A445C5V7</accession>
<evidence type="ECO:0000313" key="12">
    <source>
        <dbReference type="Proteomes" id="UP000289738"/>
    </source>
</evidence>
<feature type="compositionally biased region" description="Low complexity" evidence="9">
    <location>
        <begin position="308"/>
        <end position="318"/>
    </location>
</feature>
<dbReference type="InterPro" id="IPR010543">
    <property type="entry name" value="DUF1117"/>
</dbReference>
<sequence>MPQIRLSIPIIRKKKKSIGSDLINSGLCNKFVRVWRQDIVICPDCDSGFVEEVDPNTRTVYADGNRGRRLPAAAMYMIGHHQRHQRHNSVENNAVATTTNDNSNNNDNNNVSLSRQNQRRHCRNTNGGGGGTGGDRSPINPVIMLRGGEQSEGTSRRRGFELFYDDGAGAGLRPLPPSMSEFLLGTGFDRVLEQFSHFERHERHLHHHNQPPPASKSAVEGLPEVEITENNLATEPHCAVCKEAFEIGTKAKEMPCKHIYHSDCILPWLALRNSCPVCRHELPTEQNNNGHVQNAATNNSARADQEDNNNNDNGNNNNVGLTIWRLPGGGFAVGRLTGAGRGGSERENLLPAVYTEMDGGGFDSNNNNNNNGGGGGGGGERRRVSWAVSTTSRERESGGGLRRMMNSFFGCFRRGNHGALHHHHSFPSSSSRNGDYPRQYSSSSPSNRNRTMTNNGTAPSAVNFDLDHSPLRQRRTWSMDVNSGGSRAW</sequence>
<dbReference type="InterPro" id="IPR013083">
    <property type="entry name" value="Znf_RING/FYVE/PHD"/>
</dbReference>
<dbReference type="Pfam" id="PF14369">
    <property type="entry name" value="Zn_ribbon_19"/>
    <property type="match status" value="1"/>
</dbReference>
<protein>
    <recommendedName>
        <fullName evidence="2">RING-type E3 ubiquitin transferase</fullName>
        <ecNumber evidence="2">2.3.2.27</ecNumber>
    </recommendedName>
</protein>
<evidence type="ECO:0000259" key="10">
    <source>
        <dbReference type="PROSITE" id="PS50089"/>
    </source>
</evidence>
<evidence type="ECO:0000256" key="5">
    <source>
        <dbReference type="ARBA" id="ARBA00022771"/>
    </source>
</evidence>
<dbReference type="SUPFAM" id="SSF57850">
    <property type="entry name" value="RING/U-box"/>
    <property type="match status" value="1"/>
</dbReference>
<evidence type="ECO:0000256" key="9">
    <source>
        <dbReference type="SAM" id="MobiDB-lite"/>
    </source>
</evidence>
<evidence type="ECO:0000256" key="4">
    <source>
        <dbReference type="ARBA" id="ARBA00022723"/>
    </source>
</evidence>
<feature type="compositionally biased region" description="Polar residues" evidence="9">
    <location>
        <begin position="439"/>
        <end position="460"/>
    </location>
</feature>
<gene>
    <name evidence="11" type="ORF">Ahy_A07g032075</name>
</gene>
<evidence type="ECO:0000256" key="3">
    <source>
        <dbReference type="ARBA" id="ARBA00022679"/>
    </source>
</evidence>
<dbReference type="GO" id="GO:0061630">
    <property type="term" value="F:ubiquitin protein ligase activity"/>
    <property type="evidence" value="ECO:0007669"/>
    <property type="project" value="UniProtKB-EC"/>
</dbReference>
<keyword evidence="12" id="KW-1185">Reference proteome</keyword>
<feature type="region of interest" description="Disordered" evidence="9">
    <location>
        <begin position="421"/>
        <end position="469"/>
    </location>
</feature>
<dbReference type="EC" id="2.3.2.27" evidence="2"/>
<evidence type="ECO:0000256" key="7">
    <source>
        <dbReference type="ARBA" id="ARBA00022833"/>
    </source>
</evidence>
<dbReference type="InterPro" id="IPR039525">
    <property type="entry name" value="RNF126-like_zinc-ribbon"/>
</dbReference>
<name>A0A445C5V7_ARAHY</name>
<dbReference type="PANTHER" id="PTHR15710">
    <property type="entry name" value="E3 UBIQUITIN-PROTEIN LIGASE PRAJA"/>
    <property type="match status" value="1"/>
</dbReference>
<keyword evidence="5 8" id="KW-0863">Zinc-finger</keyword>
<dbReference type="Pfam" id="PF13639">
    <property type="entry name" value="zf-RING_2"/>
    <property type="match status" value="1"/>
</dbReference>
<evidence type="ECO:0000256" key="8">
    <source>
        <dbReference type="PROSITE-ProRule" id="PRU00175"/>
    </source>
</evidence>
<dbReference type="InterPro" id="IPR001841">
    <property type="entry name" value="Znf_RING"/>
</dbReference>
<dbReference type="CDD" id="cd16667">
    <property type="entry name" value="RING-H2_RNF126-like"/>
    <property type="match status" value="1"/>
</dbReference>
<dbReference type="Gene3D" id="3.30.40.10">
    <property type="entry name" value="Zinc/RING finger domain, C3HC4 (zinc finger)"/>
    <property type="match status" value="1"/>
</dbReference>
<keyword evidence="3" id="KW-0808">Transferase</keyword>
<feature type="region of interest" description="Disordered" evidence="9">
    <location>
        <begin position="96"/>
        <end position="140"/>
    </location>
</feature>
<evidence type="ECO:0000313" key="11">
    <source>
        <dbReference type="EMBL" id="RYR46337.1"/>
    </source>
</evidence>
<dbReference type="STRING" id="3818.A0A445C5V7"/>
<dbReference type="AlphaFoldDB" id="A0A445C5V7"/>
<feature type="region of interest" description="Disordered" evidence="9">
    <location>
        <begin position="355"/>
        <end position="400"/>
    </location>
</feature>
<dbReference type="GO" id="GO:0008270">
    <property type="term" value="F:zinc ion binding"/>
    <property type="evidence" value="ECO:0007669"/>
    <property type="project" value="UniProtKB-KW"/>
</dbReference>
<keyword evidence="4" id="KW-0479">Metal-binding</keyword>
<evidence type="ECO:0000256" key="1">
    <source>
        <dbReference type="ARBA" id="ARBA00000900"/>
    </source>
</evidence>
<evidence type="ECO:0000256" key="6">
    <source>
        <dbReference type="ARBA" id="ARBA00022786"/>
    </source>
</evidence>
<dbReference type="GO" id="GO:0005737">
    <property type="term" value="C:cytoplasm"/>
    <property type="evidence" value="ECO:0007669"/>
    <property type="project" value="TreeGrafter"/>
</dbReference>
<dbReference type="EMBL" id="SDMP01000007">
    <property type="protein sequence ID" value="RYR46337.1"/>
    <property type="molecule type" value="Genomic_DNA"/>
</dbReference>
<feature type="region of interest" description="Disordered" evidence="9">
    <location>
        <begin position="300"/>
        <end position="320"/>
    </location>
</feature>
<dbReference type="Proteomes" id="UP000289738">
    <property type="component" value="Chromosome A07"/>
</dbReference>
<comment type="caution">
    <text evidence="11">The sequence shown here is derived from an EMBL/GenBank/DDBJ whole genome shotgun (WGS) entry which is preliminary data.</text>
</comment>
<organism evidence="11 12">
    <name type="scientific">Arachis hypogaea</name>
    <name type="common">Peanut</name>
    <dbReference type="NCBI Taxonomy" id="3818"/>
    <lineage>
        <taxon>Eukaryota</taxon>
        <taxon>Viridiplantae</taxon>
        <taxon>Streptophyta</taxon>
        <taxon>Embryophyta</taxon>
        <taxon>Tracheophyta</taxon>
        <taxon>Spermatophyta</taxon>
        <taxon>Magnoliopsida</taxon>
        <taxon>eudicotyledons</taxon>
        <taxon>Gunneridae</taxon>
        <taxon>Pentapetalae</taxon>
        <taxon>rosids</taxon>
        <taxon>fabids</taxon>
        <taxon>Fabales</taxon>
        <taxon>Fabaceae</taxon>
        <taxon>Papilionoideae</taxon>
        <taxon>50 kb inversion clade</taxon>
        <taxon>dalbergioids sensu lato</taxon>
        <taxon>Dalbergieae</taxon>
        <taxon>Pterocarpus clade</taxon>
        <taxon>Arachis</taxon>
    </lineage>
</organism>
<proteinExistence type="predicted"/>
<dbReference type="FunFam" id="3.30.40.10:FF:000022">
    <property type="entry name" value="E3 ubiquitin-protein ligase RING1-like"/>
    <property type="match status" value="1"/>
</dbReference>
<comment type="catalytic activity">
    <reaction evidence="1">
        <text>S-ubiquitinyl-[E2 ubiquitin-conjugating enzyme]-L-cysteine + [acceptor protein]-L-lysine = [E2 ubiquitin-conjugating enzyme]-L-cysteine + N(6)-ubiquitinyl-[acceptor protein]-L-lysine.</text>
        <dbReference type="EC" id="2.3.2.27"/>
    </reaction>
</comment>
<evidence type="ECO:0000256" key="2">
    <source>
        <dbReference type="ARBA" id="ARBA00012483"/>
    </source>
</evidence>
<dbReference type="SMART" id="SM00184">
    <property type="entry name" value="RING"/>
    <property type="match status" value="1"/>
</dbReference>
<dbReference type="Pfam" id="PF06547">
    <property type="entry name" value="DUF1117"/>
    <property type="match status" value="1"/>
</dbReference>
<dbReference type="GO" id="GO:0016567">
    <property type="term" value="P:protein ubiquitination"/>
    <property type="evidence" value="ECO:0007669"/>
    <property type="project" value="TreeGrafter"/>
</dbReference>
<dbReference type="PROSITE" id="PS50089">
    <property type="entry name" value="ZF_RING_2"/>
    <property type="match status" value="1"/>
</dbReference>
<keyword evidence="6" id="KW-0833">Ubl conjugation pathway</keyword>
<reference evidence="11 12" key="1">
    <citation type="submission" date="2019-01" db="EMBL/GenBank/DDBJ databases">
        <title>Sequencing of cultivated peanut Arachis hypogaea provides insights into genome evolution and oil improvement.</title>
        <authorList>
            <person name="Chen X."/>
        </authorList>
    </citation>
    <scope>NUCLEOTIDE SEQUENCE [LARGE SCALE GENOMIC DNA]</scope>
    <source>
        <strain evidence="12">cv. Fuhuasheng</strain>
        <tissue evidence="11">Leaves</tissue>
    </source>
</reference>
<feature type="compositionally biased region" description="Low complexity" evidence="9">
    <location>
        <begin position="96"/>
        <end position="112"/>
    </location>
</feature>
<keyword evidence="7" id="KW-0862">Zinc</keyword>
<feature type="domain" description="RING-type" evidence="10">
    <location>
        <begin position="238"/>
        <end position="279"/>
    </location>
</feature>
<dbReference type="PANTHER" id="PTHR15710:SF217">
    <property type="entry name" value="E3 UBIQUITIN-PROTEIN LIGASE RDUF2"/>
    <property type="match status" value="1"/>
</dbReference>